<feature type="domain" description="DUF8201" evidence="2">
    <location>
        <begin position="1"/>
        <end position="396"/>
    </location>
</feature>
<feature type="transmembrane region" description="Helical" evidence="1">
    <location>
        <begin position="37"/>
        <end position="55"/>
    </location>
</feature>
<protein>
    <recommendedName>
        <fullName evidence="2">DUF8201 domain-containing protein</fullName>
    </recommendedName>
</protein>
<dbReference type="InterPro" id="IPR058514">
    <property type="entry name" value="DUF8201"/>
</dbReference>
<evidence type="ECO:0000256" key="1">
    <source>
        <dbReference type="SAM" id="Phobius"/>
    </source>
</evidence>
<proteinExistence type="predicted"/>
<keyword evidence="1" id="KW-0472">Membrane</keyword>
<evidence type="ECO:0000313" key="3">
    <source>
        <dbReference type="EMBL" id="REC47989.1"/>
    </source>
</evidence>
<feature type="transmembrane region" description="Helical" evidence="1">
    <location>
        <begin position="260"/>
        <end position="283"/>
    </location>
</feature>
<comment type="caution">
    <text evidence="3">The sequence shown here is derived from an EMBL/GenBank/DDBJ whole genome shotgun (WGS) entry which is preliminary data.</text>
</comment>
<keyword evidence="1" id="KW-1133">Transmembrane helix</keyword>
<feature type="transmembrane region" description="Helical" evidence="1">
    <location>
        <begin position="184"/>
        <end position="210"/>
    </location>
</feature>
<dbReference type="RefSeq" id="WP_115927937.1">
    <property type="nucleotide sequence ID" value="NZ_QNVV01000006.1"/>
</dbReference>
<keyword evidence="4" id="KW-1185">Reference proteome</keyword>
<feature type="transmembrane region" description="Helical" evidence="1">
    <location>
        <begin position="390"/>
        <end position="407"/>
    </location>
</feature>
<feature type="transmembrane region" description="Helical" evidence="1">
    <location>
        <begin position="414"/>
        <end position="433"/>
    </location>
</feature>
<evidence type="ECO:0000259" key="2">
    <source>
        <dbReference type="Pfam" id="PF26626"/>
    </source>
</evidence>
<dbReference type="OrthoDB" id="344987at2"/>
<name>A0A3D9B3A3_9FLAO</name>
<sequence>MVLLLISSVFIIPVLIGWGKLVEPVFGILFEGISGKVLSGILAISLLWTVISFFFPLNIYIEIPTLLLGLFFFFRSKLYMDLYLLTKNDSLLFAGISMVILLAGSFYPYILDHFGYYVPTIKWLTEYGLIKGISNLDLTLGQMSVWHIFQAGFSHFSDPFLRINTVLLIIYTLYSIEKKHWIHLFFLPVLFMFSQSPSPDLPVIVFALIIVNEILSENKNTFLLFAFSVFVFAIKPTMIWLPLLVFLWAVLILKSDYKKLYFGILILLLFFIKNLWTFGYPVFPVATGDLELSWKPNPEVLKISSQYAVQKTYDMQYSYEEIQKFSTFQSIRNWLFLDGIKSKINILFILSLLVFSLFAWIKKRKLIYLICISIFIKSIIVLIFSAQYRFFIDVFFVIFFILFYEYFNRRTSIAAFTVLSVCFISALSFPVMIRQYIPSFRLGSFLAGIKKEQFYKPLTYKYLKFNSFKTGNLYFNVSKNYPYNFDTPVPSISPEYISDDVKAGIFPQLLDKNDIKKGFIWKKMTPEEKKEAEKVIYTIKKDDK</sequence>
<gene>
    <name evidence="3" type="ORF">DRF67_08845</name>
</gene>
<accession>A0A3D9B3A3</accession>
<feature type="transmembrane region" description="Helical" evidence="1">
    <location>
        <begin position="222"/>
        <end position="253"/>
    </location>
</feature>
<dbReference type="Proteomes" id="UP000256257">
    <property type="component" value="Unassembled WGS sequence"/>
</dbReference>
<dbReference type="AlphaFoldDB" id="A0A3D9B3A3"/>
<keyword evidence="1" id="KW-0812">Transmembrane</keyword>
<feature type="transmembrane region" description="Helical" evidence="1">
    <location>
        <begin position="366"/>
        <end position="384"/>
    </location>
</feature>
<feature type="transmembrane region" description="Helical" evidence="1">
    <location>
        <begin position="344"/>
        <end position="361"/>
    </location>
</feature>
<feature type="transmembrane region" description="Helical" evidence="1">
    <location>
        <begin position="6"/>
        <end position="30"/>
    </location>
</feature>
<feature type="transmembrane region" description="Helical" evidence="1">
    <location>
        <begin position="91"/>
        <end position="110"/>
    </location>
</feature>
<organism evidence="3 4">
    <name type="scientific">Chryseobacterium pennipullorum</name>
    <dbReference type="NCBI Taxonomy" id="2258963"/>
    <lineage>
        <taxon>Bacteria</taxon>
        <taxon>Pseudomonadati</taxon>
        <taxon>Bacteroidota</taxon>
        <taxon>Flavobacteriia</taxon>
        <taxon>Flavobacteriales</taxon>
        <taxon>Weeksellaceae</taxon>
        <taxon>Chryseobacterium group</taxon>
        <taxon>Chryseobacterium</taxon>
    </lineage>
</organism>
<dbReference type="Pfam" id="PF26626">
    <property type="entry name" value="DUF8201"/>
    <property type="match status" value="1"/>
</dbReference>
<dbReference type="InterPro" id="IPR058065">
    <property type="entry name" value="LIC_10190-like"/>
</dbReference>
<feature type="transmembrane region" description="Helical" evidence="1">
    <location>
        <begin position="159"/>
        <end position="177"/>
    </location>
</feature>
<evidence type="ECO:0000313" key="4">
    <source>
        <dbReference type="Proteomes" id="UP000256257"/>
    </source>
</evidence>
<reference evidence="3 4" key="1">
    <citation type="submission" date="2018-06" db="EMBL/GenBank/DDBJ databases">
        <title>Novel Chryseobacterium species.</title>
        <authorList>
            <person name="Newman J."/>
            <person name="Hugo C."/>
            <person name="Oosthuizen L."/>
            <person name="Charimba G."/>
        </authorList>
    </citation>
    <scope>NUCLEOTIDE SEQUENCE [LARGE SCALE GENOMIC DNA]</scope>
    <source>
        <strain evidence="3 4">7_F195</strain>
    </source>
</reference>
<dbReference type="NCBIfam" id="NF047510">
    <property type="entry name" value="LIC_10190_fam"/>
    <property type="match status" value="1"/>
</dbReference>
<dbReference type="EMBL" id="QNVV01000006">
    <property type="protein sequence ID" value="REC47989.1"/>
    <property type="molecule type" value="Genomic_DNA"/>
</dbReference>